<sequence length="60" mass="6929">MSSFDMLCCIPSKDEAKHATFSIWPMKTLGLDGVHAFFYQNSWVEIDNVVLCHMHFHTPN</sequence>
<dbReference type="EMBL" id="DUZY01000067">
    <property type="protein sequence ID" value="DAD49369.1"/>
    <property type="molecule type" value="Genomic_DNA"/>
</dbReference>
<dbReference type="Proteomes" id="UP000607653">
    <property type="component" value="Unassembled WGS sequence"/>
</dbReference>
<gene>
    <name evidence="1" type="ORF">HUJ06_031787</name>
</gene>
<name>A0A823A282_NELNU</name>
<dbReference type="AlphaFoldDB" id="A0A823A282"/>
<evidence type="ECO:0000313" key="1">
    <source>
        <dbReference type="EMBL" id="DAD49369.1"/>
    </source>
</evidence>
<reference evidence="1 2" key="1">
    <citation type="journal article" date="2020" name="Mol. Biol. Evol.">
        <title>Distinct Expression and Methylation Patterns for Genes with Different Fates following a Single Whole-Genome Duplication in Flowering Plants.</title>
        <authorList>
            <person name="Shi T."/>
            <person name="Rahmani R.S."/>
            <person name="Gugger P.F."/>
            <person name="Wang M."/>
            <person name="Li H."/>
            <person name="Zhang Y."/>
            <person name="Li Z."/>
            <person name="Wang Q."/>
            <person name="Van de Peer Y."/>
            <person name="Marchal K."/>
            <person name="Chen J."/>
        </authorList>
    </citation>
    <scope>NUCLEOTIDE SEQUENCE [LARGE SCALE GENOMIC DNA]</scope>
    <source>
        <tissue evidence="1">Leaf</tissue>
    </source>
</reference>
<evidence type="ECO:0000313" key="2">
    <source>
        <dbReference type="Proteomes" id="UP000607653"/>
    </source>
</evidence>
<protein>
    <submittedName>
        <fullName evidence="1">Uncharacterized protein</fullName>
    </submittedName>
</protein>
<proteinExistence type="predicted"/>
<accession>A0A823A282</accession>
<organism evidence="1 2">
    <name type="scientific">Nelumbo nucifera</name>
    <name type="common">Sacred lotus</name>
    <dbReference type="NCBI Taxonomy" id="4432"/>
    <lineage>
        <taxon>Eukaryota</taxon>
        <taxon>Viridiplantae</taxon>
        <taxon>Streptophyta</taxon>
        <taxon>Embryophyta</taxon>
        <taxon>Tracheophyta</taxon>
        <taxon>Spermatophyta</taxon>
        <taxon>Magnoliopsida</taxon>
        <taxon>Proteales</taxon>
        <taxon>Nelumbonaceae</taxon>
        <taxon>Nelumbo</taxon>
    </lineage>
</organism>
<comment type="caution">
    <text evidence="1">The sequence shown here is derived from an EMBL/GenBank/DDBJ whole genome shotgun (WGS) entry which is preliminary data.</text>
</comment>
<keyword evidence="2" id="KW-1185">Reference proteome</keyword>